<keyword evidence="2" id="KW-1185">Reference proteome</keyword>
<dbReference type="Proteomes" id="UP001327560">
    <property type="component" value="Chromosome 1"/>
</dbReference>
<dbReference type="AlphaFoldDB" id="A0AAQ3JPT0"/>
<dbReference type="EMBL" id="CP136890">
    <property type="protein sequence ID" value="WOK94039.1"/>
    <property type="molecule type" value="Genomic_DNA"/>
</dbReference>
<name>A0AAQ3JPT0_9LILI</name>
<evidence type="ECO:0000313" key="2">
    <source>
        <dbReference type="Proteomes" id="UP001327560"/>
    </source>
</evidence>
<accession>A0AAQ3JPT0</accession>
<gene>
    <name evidence="1" type="ORF">Cni_G02741</name>
</gene>
<proteinExistence type="predicted"/>
<organism evidence="1 2">
    <name type="scientific">Canna indica</name>
    <name type="common">Indian-shot</name>
    <dbReference type="NCBI Taxonomy" id="4628"/>
    <lineage>
        <taxon>Eukaryota</taxon>
        <taxon>Viridiplantae</taxon>
        <taxon>Streptophyta</taxon>
        <taxon>Embryophyta</taxon>
        <taxon>Tracheophyta</taxon>
        <taxon>Spermatophyta</taxon>
        <taxon>Magnoliopsida</taxon>
        <taxon>Liliopsida</taxon>
        <taxon>Zingiberales</taxon>
        <taxon>Cannaceae</taxon>
        <taxon>Canna</taxon>
    </lineage>
</organism>
<evidence type="ECO:0000313" key="1">
    <source>
        <dbReference type="EMBL" id="WOK94039.1"/>
    </source>
</evidence>
<reference evidence="1 2" key="1">
    <citation type="submission" date="2023-10" db="EMBL/GenBank/DDBJ databases">
        <title>Chromosome-scale genome assembly provides insights into flower coloration mechanisms of Canna indica.</title>
        <authorList>
            <person name="Li C."/>
        </authorList>
    </citation>
    <scope>NUCLEOTIDE SEQUENCE [LARGE SCALE GENOMIC DNA]</scope>
    <source>
        <tissue evidence="1">Flower</tissue>
    </source>
</reference>
<protein>
    <submittedName>
        <fullName evidence="1">Uncharacterized protein</fullName>
    </submittedName>
</protein>
<sequence>MSYWHGVESAASSRPFRLHRRLNPLSHLYCIGASCGSLAADGDNTIVTKLSSDSDEYLMELQLGTQSFKPAMTSFGSTTSPAPAATNKFHLSSIQPVLHLQEAPVPHQGL</sequence>